<evidence type="ECO:0000313" key="1">
    <source>
        <dbReference type="EMBL" id="GBP97342.1"/>
    </source>
</evidence>
<evidence type="ECO:0000313" key="2">
    <source>
        <dbReference type="Proteomes" id="UP000299102"/>
    </source>
</evidence>
<keyword evidence="2" id="KW-1185">Reference proteome</keyword>
<dbReference type="OrthoDB" id="7382669at2759"/>
<proteinExistence type="predicted"/>
<dbReference type="Proteomes" id="UP000299102">
    <property type="component" value="Unassembled WGS sequence"/>
</dbReference>
<dbReference type="EMBL" id="BGZK01002917">
    <property type="protein sequence ID" value="GBP97342.1"/>
    <property type="molecule type" value="Genomic_DNA"/>
</dbReference>
<protein>
    <submittedName>
        <fullName evidence="1">Retrovirus-related Pol polyprotein from type-1 retrotransposable element R1 4</fullName>
    </submittedName>
</protein>
<organism evidence="1 2">
    <name type="scientific">Eumeta variegata</name>
    <name type="common">Bagworm moth</name>
    <name type="synonym">Eumeta japonica</name>
    <dbReference type="NCBI Taxonomy" id="151549"/>
    <lineage>
        <taxon>Eukaryota</taxon>
        <taxon>Metazoa</taxon>
        <taxon>Ecdysozoa</taxon>
        <taxon>Arthropoda</taxon>
        <taxon>Hexapoda</taxon>
        <taxon>Insecta</taxon>
        <taxon>Pterygota</taxon>
        <taxon>Neoptera</taxon>
        <taxon>Endopterygota</taxon>
        <taxon>Lepidoptera</taxon>
        <taxon>Glossata</taxon>
        <taxon>Ditrysia</taxon>
        <taxon>Tineoidea</taxon>
        <taxon>Psychidae</taxon>
        <taxon>Oiketicinae</taxon>
        <taxon>Eumeta</taxon>
    </lineage>
</organism>
<accession>A0A4C2ABY4</accession>
<name>A0A4C2ABY4_EUMVA</name>
<dbReference type="AlphaFoldDB" id="A0A4C2ABY4"/>
<sequence>MKSRGIRFNRCLAALLRFGPYDLDVGGAMGGGGTVPQTHLSFAQHALTIGERASKSFGKVSRVSTASWGMRYPSLKTIYCATYVTTLTYAAGCWYGRASMHVVRSALLRTQRPSLILLTKAYRTRSGLTRAEVRAFRRRAKEEAVIEWQREWDEGTEGRELYRFFPEVSARLSFDWVEPDYETSQLLTGHGCFRKRLYDMGLNESSVCLCGQTDEDMHHVLWSCPLYDDIRNEMLSGLEAIQVGPVYYADLVGSQANFRRLREYARAWHRLRGVGVVERDRRAARIGSPHWLSRFSLPQGASKRSGAAHEGDGLHRVSQCSVPVCVCVCVCVLVSRRLPCPRFGVLPPRSGRELVT</sequence>
<gene>
    <name evidence="1" type="ORF">EVAR_103855_1</name>
</gene>
<reference evidence="1 2" key="1">
    <citation type="journal article" date="2019" name="Commun. Biol.">
        <title>The bagworm genome reveals a unique fibroin gene that provides high tensile strength.</title>
        <authorList>
            <person name="Kono N."/>
            <person name="Nakamura H."/>
            <person name="Ohtoshi R."/>
            <person name="Tomita M."/>
            <person name="Numata K."/>
            <person name="Arakawa K."/>
        </authorList>
    </citation>
    <scope>NUCLEOTIDE SEQUENCE [LARGE SCALE GENOMIC DNA]</scope>
</reference>
<comment type="caution">
    <text evidence="1">The sequence shown here is derived from an EMBL/GenBank/DDBJ whole genome shotgun (WGS) entry which is preliminary data.</text>
</comment>